<reference evidence="1" key="1">
    <citation type="submission" date="2023-09" db="EMBL/GenBank/DDBJ databases">
        <title>Vallitalea sediminicola and Vallitalea maricola sp. nov., anaerobic bacteria isolated from marine sediment.</title>
        <authorList>
            <person name="Hirano S."/>
            <person name="Maeda A."/>
            <person name="Terahara T."/>
            <person name="Mori K."/>
            <person name="Hamada M."/>
            <person name="Matsumoto R."/>
            <person name="Kobayashi T."/>
        </authorList>
    </citation>
    <scope>NUCLEOTIDE SEQUENCE</scope>
    <source>
        <strain evidence="1">AN17-2</strain>
    </source>
</reference>
<comment type="caution">
    <text evidence="1">The sequence shown here is derived from an EMBL/GenBank/DDBJ whole genome shotgun (WGS) entry which is preliminary data.</text>
</comment>
<protein>
    <submittedName>
        <fullName evidence="1">Uncharacterized protein</fullName>
    </submittedName>
</protein>
<gene>
    <name evidence="1" type="ORF">AN2V17_07040</name>
</gene>
<evidence type="ECO:0000313" key="2">
    <source>
        <dbReference type="Proteomes" id="UP001374599"/>
    </source>
</evidence>
<dbReference type="Proteomes" id="UP001374599">
    <property type="component" value="Unassembled WGS sequence"/>
</dbReference>
<dbReference type="EMBL" id="BTPU01000009">
    <property type="protein sequence ID" value="GMQ61475.1"/>
    <property type="molecule type" value="Genomic_DNA"/>
</dbReference>
<proteinExistence type="predicted"/>
<keyword evidence="2" id="KW-1185">Reference proteome</keyword>
<name>A0ACB5UFV0_9FIRM</name>
<organism evidence="1 2">
    <name type="scientific">Vallitalea maricola</name>
    <dbReference type="NCBI Taxonomy" id="3074433"/>
    <lineage>
        <taxon>Bacteria</taxon>
        <taxon>Bacillati</taxon>
        <taxon>Bacillota</taxon>
        <taxon>Clostridia</taxon>
        <taxon>Lachnospirales</taxon>
        <taxon>Vallitaleaceae</taxon>
        <taxon>Vallitalea</taxon>
    </lineage>
</organism>
<sequence length="93" mass="10171">MKTILKIILLPITLALNILLGMSKFVLLFGSGLLGVLSFLFFILGIGMIIVASFSQAIPAFIVGYLFSPWGLPMVGVWIIARVEGFNEWLKGI</sequence>
<accession>A0ACB5UFV0</accession>
<evidence type="ECO:0000313" key="1">
    <source>
        <dbReference type="EMBL" id="GMQ61475.1"/>
    </source>
</evidence>